<dbReference type="Pfam" id="PF13518">
    <property type="entry name" value="HTH_28"/>
    <property type="match status" value="1"/>
</dbReference>
<comment type="caution">
    <text evidence="2">The sequence shown here is derived from an EMBL/GenBank/DDBJ whole genome shotgun (WGS) entry which is preliminary data.</text>
</comment>
<evidence type="ECO:0000313" key="3">
    <source>
        <dbReference type="Proteomes" id="UP000190827"/>
    </source>
</evidence>
<gene>
    <name evidence="2" type="ORF">SAMN06295973_2776</name>
</gene>
<dbReference type="EMBL" id="FUZO01000002">
    <property type="protein sequence ID" value="SKC68103.1"/>
    <property type="molecule type" value="Genomic_DNA"/>
</dbReference>
<evidence type="ECO:0000313" key="2">
    <source>
        <dbReference type="EMBL" id="SKC68103.1"/>
    </source>
</evidence>
<reference evidence="2 3" key="1">
    <citation type="submission" date="2017-02" db="EMBL/GenBank/DDBJ databases">
        <authorList>
            <person name="Varghese N."/>
            <person name="Submissions S."/>
        </authorList>
    </citation>
    <scope>NUCLEOTIDE SEQUENCE [LARGE SCALE GENOMIC DNA]</scope>
    <source>
        <strain evidence="2 3">VKM Ac-1787</strain>
    </source>
</reference>
<dbReference type="RefSeq" id="WP_079706527.1">
    <property type="nucleotide sequence ID" value="NZ_FUZO01000002.1"/>
</dbReference>
<proteinExistence type="predicted"/>
<organism evidence="2 3">
    <name type="scientific">Plantibacter cousiniae</name>
    <name type="common">nom. nud.</name>
    <dbReference type="NCBI Taxonomy" id="199709"/>
    <lineage>
        <taxon>Bacteria</taxon>
        <taxon>Bacillati</taxon>
        <taxon>Actinomycetota</taxon>
        <taxon>Actinomycetes</taxon>
        <taxon>Micrococcales</taxon>
        <taxon>Microbacteriaceae</taxon>
        <taxon>Plantibacter</taxon>
    </lineage>
</organism>
<protein>
    <recommendedName>
        <fullName evidence="1">Insertion element IS150 protein InsJ-like helix-turn-helix domain-containing protein</fullName>
    </recommendedName>
</protein>
<evidence type="ECO:0000259" key="1">
    <source>
        <dbReference type="Pfam" id="PF13518"/>
    </source>
</evidence>
<feature type="domain" description="Insertion element IS150 protein InsJ-like helix-turn-helix" evidence="1">
    <location>
        <begin position="106"/>
        <end position="138"/>
    </location>
</feature>
<name>A0ABY1LRN9_9MICO</name>
<dbReference type="InterPro" id="IPR055247">
    <property type="entry name" value="InsJ-like_HTH"/>
</dbReference>
<sequence length="139" mass="15091">MTAATVTQTLDVVTYLDGKWWTFEIPALTTDSPRGTGNRIVAMGSAKRFKDIAAAARDVAALWLDLDDYDGDVVVTVRDEAVGLWGESNTLEEQARQQVREAARKRREAVLSLIAKGASQSDAAAVFGVSVQRVSQLVH</sequence>
<dbReference type="Proteomes" id="UP000190827">
    <property type="component" value="Unassembled WGS sequence"/>
</dbReference>
<accession>A0ABY1LRN9</accession>
<keyword evidence="3" id="KW-1185">Reference proteome</keyword>